<gene>
    <name evidence="2" type="ORF">TMSB3V08_LOCUS4001</name>
</gene>
<protein>
    <submittedName>
        <fullName evidence="2">Uncharacterized protein</fullName>
    </submittedName>
</protein>
<proteinExistence type="predicted"/>
<feature type="compositionally biased region" description="Polar residues" evidence="1">
    <location>
        <begin position="161"/>
        <end position="171"/>
    </location>
</feature>
<evidence type="ECO:0000313" key="2">
    <source>
        <dbReference type="EMBL" id="CAD7427137.1"/>
    </source>
</evidence>
<name>A0A7R9E6G6_9NEOP</name>
<reference evidence="2" key="1">
    <citation type="submission" date="2020-11" db="EMBL/GenBank/DDBJ databases">
        <authorList>
            <person name="Tran Van P."/>
        </authorList>
    </citation>
    <scope>NUCLEOTIDE SEQUENCE</scope>
</reference>
<dbReference type="AlphaFoldDB" id="A0A7R9E6G6"/>
<feature type="compositionally biased region" description="Basic and acidic residues" evidence="1">
    <location>
        <begin position="150"/>
        <end position="160"/>
    </location>
</feature>
<sequence length="381" mass="41587">MVVFESINSEAKNIKVLHSTRASIPSILGLSAKISSNRAPNKAAQPIDSFSSGTLCMKNREPLTTSSSLEYDERDSAALCQIFSTVMTTTPANFTVLPLLTGSWANLTAKGLTVDFQWNLVPVRDELDDGVGKGGQERIGKAELEEVNPHLRGGRVENHLGKTSPSSPNRDSNIDLPVLSSRSQHDKRVSQLRHRGSNEFGTLTFDHEVYLHLSGRRVENLLGQSCLSTHDRDLNPDIPVIGSLVYCKSDTLDHVATKATSELTWFPTHHQVSYQLSLLTILQVVGVVVEVVEVGVGGGDGDDEDGLRSAQPEWGVEARHMLDQSVKVSALSSNVQQQEDKKKVGVVCVSDRLKEILTSARTSVQCPAISSQLKRCLQSNR</sequence>
<dbReference type="EMBL" id="OB793383">
    <property type="protein sequence ID" value="CAD7427137.1"/>
    <property type="molecule type" value="Genomic_DNA"/>
</dbReference>
<evidence type="ECO:0000256" key="1">
    <source>
        <dbReference type="SAM" id="MobiDB-lite"/>
    </source>
</evidence>
<accession>A0A7R9E6G6</accession>
<organism evidence="2">
    <name type="scientific">Timema monikensis</name>
    <dbReference type="NCBI Taxonomy" id="170555"/>
    <lineage>
        <taxon>Eukaryota</taxon>
        <taxon>Metazoa</taxon>
        <taxon>Ecdysozoa</taxon>
        <taxon>Arthropoda</taxon>
        <taxon>Hexapoda</taxon>
        <taxon>Insecta</taxon>
        <taxon>Pterygota</taxon>
        <taxon>Neoptera</taxon>
        <taxon>Polyneoptera</taxon>
        <taxon>Phasmatodea</taxon>
        <taxon>Timematodea</taxon>
        <taxon>Timematoidea</taxon>
        <taxon>Timematidae</taxon>
        <taxon>Timema</taxon>
    </lineage>
</organism>
<feature type="region of interest" description="Disordered" evidence="1">
    <location>
        <begin position="150"/>
        <end position="188"/>
    </location>
</feature>